<sequence length="164" mass="17368">MDSVTTMSPCPSVPTTSWARPASRSALDAFFRGFGFTSEADLSALAAWALDGHGGSQQSGVALARARMEAWLSSVLGAEHSGPGLLARGRAAFVLCDGASRGVKLLTRTSAPEDFVRAVRMAVPVPAPAQLSSVMPEQRLSLWPFGELLRRVWRGASPDVSISR</sequence>
<organism evidence="1 2">
    <name type="scientific">Myxococcus landrumensis</name>
    <dbReference type="NCBI Taxonomy" id="2813577"/>
    <lineage>
        <taxon>Bacteria</taxon>
        <taxon>Pseudomonadati</taxon>
        <taxon>Myxococcota</taxon>
        <taxon>Myxococcia</taxon>
        <taxon>Myxococcales</taxon>
        <taxon>Cystobacterineae</taxon>
        <taxon>Myxococcaceae</taxon>
        <taxon>Myxococcus</taxon>
    </lineage>
</organism>
<evidence type="ECO:0000313" key="1">
    <source>
        <dbReference type="EMBL" id="QSQ16824.1"/>
    </source>
</evidence>
<dbReference type="Proteomes" id="UP000663090">
    <property type="component" value="Chromosome"/>
</dbReference>
<evidence type="ECO:0000313" key="2">
    <source>
        <dbReference type="Proteomes" id="UP000663090"/>
    </source>
</evidence>
<dbReference type="EMBL" id="CP071091">
    <property type="protein sequence ID" value="QSQ16824.1"/>
    <property type="molecule type" value="Genomic_DNA"/>
</dbReference>
<name>A0ABX7NEL8_9BACT</name>
<protein>
    <submittedName>
        <fullName evidence="1">Uncharacterized protein</fullName>
    </submittedName>
</protein>
<accession>A0ABX7NEL8</accession>
<reference evidence="1 2" key="1">
    <citation type="submission" date="2021-02" db="EMBL/GenBank/DDBJ databases">
        <title>De Novo genome assembly of isolated myxobacteria.</title>
        <authorList>
            <person name="Stevens D.C."/>
        </authorList>
    </citation>
    <scope>NUCLEOTIDE SEQUENCE [LARGE SCALE GENOMIC DNA]</scope>
    <source>
        <strain evidence="1 2">SCHIC003</strain>
    </source>
</reference>
<proteinExistence type="predicted"/>
<keyword evidence="2" id="KW-1185">Reference proteome</keyword>
<gene>
    <name evidence="1" type="ORF">JY572_12555</name>
</gene>